<organism evidence="1">
    <name type="scientific">Solanum chilense</name>
    <name type="common">Tomato</name>
    <name type="synonym">Lycopersicon chilense</name>
    <dbReference type="NCBI Taxonomy" id="4083"/>
    <lineage>
        <taxon>Eukaryota</taxon>
        <taxon>Viridiplantae</taxon>
        <taxon>Streptophyta</taxon>
        <taxon>Embryophyta</taxon>
        <taxon>Tracheophyta</taxon>
        <taxon>Spermatophyta</taxon>
        <taxon>Magnoliopsida</taxon>
        <taxon>eudicotyledons</taxon>
        <taxon>Gunneridae</taxon>
        <taxon>Pentapetalae</taxon>
        <taxon>asterids</taxon>
        <taxon>lamiids</taxon>
        <taxon>Solanales</taxon>
        <taxon>Solanaceae</taxon>
        <taxon>Solanoideae</taxon>
        <taxon>Solaneae</taxon>
        <taxon>Solanum</taxon>
        <taxon>Solanum subgen. Lycopersicon</taxon>
    </lineage>
</organism>
<gene>
    <name evidence="1" type="ORF">EJD97_019212</name>
</gene>
<name>A0A6N2B2R1_SOLCI</name>
<reference evidence="1" key="1">
    <citation type="submission" date="2019-05" db="EMBL/GenBank/DDBJ databases">
        <title>The de novo reference genome and transcriptome assemblies of the wild tomato species Solanum chilense.</title>
        <authorList>
            <person name="Stam R."/>
            <person name="Nosenko T."/>
            <person name="Hoerger A.C."/>
            <person name="Stephan W."/>
            <person name="Seidel M.A."/>
            <person name="Kuhn J.M.M."/>
            <person name="Haberer G."/>
            <person name="Tellier A."/>
        </authorList>
    </citation>
    <scope>NUCLEOTIDE SEQUENCE</scope>
    <source>
        <tissue evidence="1">Mature leaves</tissue>
    </source>
</reference>
<sequence length="108" mass="12331">MYDHDGVPLDIMRDIEVTPSSFTDIRHINAEYIREEDDRRRTDAISTSPEIDVDLLPTDASAPTSSSRPSSIANSFLRFAGSWCFFLWLANKNYSDHDLENDMLCQIS</sequence>
<dbReference type="AlphaFoldDB" id="A0A6N2B2R1"/>
<accession>A0A6N2B2R1</accession>
<proteinExistence type="predicted"/>
<protein>
    <submittedName>
        <fullName evidence="1">Uncharacterized protein</fullName>
    </submittedName>
</protein>
<dbReference type="EMBL" id="RXGB01005395">
    <property type="protein sequence ID" value="TMW87959.1"/>
    <property type="molecule type" value="Genomic_DNA"/>
</dbReference>
<comment type="caution">
    <text evidence="1">The sequence shown here is derived from an EMBL/GenBank/DDBJ whole genome shotgun (WGS) entry which is preliminary data.</text>
</comment>
<evidence type="ECO:0000313" key="1">
    <source>
        <dbReference type="EMBL" id="TMW87959.1"/>
    </source>
</evidence>